<gene>
    <name evidence="1" type="ORF">Tci_930709</name>
</gene>
<sequence length="66" mass="7334">ERAPPISIKHDELPSEKTVYARALIREGPRSNPPPKLDADLNLIWPPIPRSQGRILAQLVLDTTDG</sequence>
<organism evidence="1">
    <name type="scientific">Tanacetum cinerariifolium</name>
    <name type="common">Dalmatian daisy</name>
    <name type="synonym">Chrysanthemum cinerariifolium</name>
    <dbReference type="NCBI Taxonomy" id="118510"/>
    <lineage>
        <taxon>Eukaryota</taxon>
        <taxon>Viridiplantae</taxon>
        <taxon>Streptophyta</taxon>
        <taxon>Embryophyta</taxon>
        <taxon>Tracheophyta</taxon>
        <taxon>Spermatophyta</taxon>
        <taxon>Magnoliopsida</taxon>
        <taxon>eudicotyledons</taxon>
        <taxon>Gunneridae</taxon>
        <taxon>Pentapetalae</taxon>
        <taxon>asterids</taxon>
        <taxon>campanulids</taxon>
        <taxon>Asterales</taxon>
        <taxon>Asteraceae</taxon>
        <taxon>Asteroideae</taxon>
        <taxon>Anthemideae</taxon>
        <taxon>Anthemidinae</taxon>
        <taxon>Tanacetum</taxon>
    </lineage>
</organism>
<proteinExistence type="predicted"/>
<dbReference type="AlphaFoldDB" id="A0A699XK53"/>
<evidence type="ECO:0000313" key="1">
    <source>
        <dbReference type="EMBL" id="GFD58740.1"/>
    </source>
</evidence>
<feature type="non-terminal residue" evidence="1">
    <location>
        <position position="66"/>
    </location>
</feature>
<protein>
    <submittedName>
        <fullName evidence="1">Uncharacterized protein</fullName>
    </submittedName>
</protein>
<accession>A0A699XK53</accession>
<reference evidence="1" key="1">
    <citation type="journal article" date="2019" name="Sci. Rep.">
        <title>Draft genome of Tanacetum cinerariifolium, the natural source of mosquito coil.</title>
        <authorList>
            <person name="Yamashiro T."/>
            <person name="Shiraishi A."/>
            <person name="Satake H."/>
            <person name="Nakayama K."/>
        </authorList>
    </citation>
    <scope>NUCLEOTIDE SEQUENCE</scope>
</reference>
<name>A0A699XK53_TANCI</name>
<comment type="caution">
    <text evidence="1">The sequence shown here is derived from an EMBL/GenBank/DDBJ whole genome shotgun (WGS) entry which is preliminary data.</text>
</comment>
<dbReference type="EMBL" id="BKCJ011856775">
    <property type="protein sequence ID" value="GFD58740.1"/>
    <property type="molecule type" value="Genomic_DNA"/>
</dbReference>
<feature type="non-terminal residue" evidence="1">
    <location>
        <position position="1"/>
    </location>
</feature>